<dbReference type="RefSeq" id="WP_075061993.1">
    <property type="nucleotide sequence ID" value="NZ_LGCL01000016.1"/>
</dbReference>
<dbReference type="GO" id="GO:0005886">
    <property type="term" value="C:plasma membrane"/>
    <property type="evidence" value="ECO:0007669"/>
    <property type="project" value="UniProtKB-SubCell"/>
</dbReference>
<dbReference type="PATRIC" id="fig|1134406.4.peg.1602"/>
<evidence type="ECO:0000256" key="2">
    <source>
        <dbReference type="ARBA" id="ARBA00022448"/>
    </source>
</evidence>
<organism evidence="11 12">
    <name type="scientific">Ornatilinea apprima</name>
    <dbReference type="NCBI Taxonomy" id="1134406"/>
    <lineage>
        <taxon>Bacteria</taxon>
        <taxon>Bacillati</taxon>
        <taxon>Chloroflexota</taxon>
        <taxon>Anaerolineae</taxon>
        <taxon>Anaerolineales</taxon>
        <taxon>Anaerolineaceae</taxon>
        <taxon>Ornatilinea</taxon>
    </lineage>
</organism>
<dbReference type="InterPro" id="IPR003439">
    <property type="entry name" value="ABC_transporter-like_ATP-bd"/>
</dbReference>
<accession>A0A0P6YA70</accession>
<dbReference type="STRING" id="1134406.ADN00_05625"/>
<keyword evidence="8" id="KW-1278">Translocase</keyword>
<dbReference type="SMART" id="SM00382">
    <property type="entry name" value="AAA"/>
    <property type="match status" value="2"/>
</dbReference>
<dbReference type="GO" id="GO:0005524">
    <property type="term" value="F:ATP binding"/>
    <property type="evidence" value="ECO:0007669"/>
    <property type="project" value="UniProtKB-KW"/>
</dbReference>
<protein>
    <submittedName>
        <fullName evidence="11">Sugar ABC transporter ATP-binding protein</fullName>
    </submittedName>
</protein>
<evidence type="ECO:0000313" key="11">
    <source>
        <dbReference type="EMBL" id="KPL78723.1"/>
    </source>
</evidence>
<keyword evidence="2" id="KW-0813">Transport</keyword>
<evidence type="ECO:0000256" key="6">
    <source>
        <dbReference type="ARBA" id="ARBA00022741"/>
    </source>
</evidence>
<dbReference type="GO" id="GO:0016887">
    <property type="term" value="F:ATP hydrolysis activity"/>
    <property type="evidence" value="ECO:0007669"/>
    <property type="project" value="InterPro"/>
</dbReference>
<evidence type="ECO:0000256" key="3">
    <source>
        <dbReference type="ARBA" id="ARBA00022475"/>
    </source>
</evidence>
<evidence type="ECO:0000256" key="5">
    <source>
        <dbReference type="ARBA" id="ARBA00022737"/>
    </source>
</evidence>
<keyword evidence="5" id="KW-0677">Repeat</keyword>
<dbReference type="InterPro" id="IPR050107">
    <property type="entry name" value="ABC_carbohydrate_import_ATPase"/>
</dbReference>
<sequence length="528" mass="57803">MLEESPVLEVEPISETEEIVLIAENITKVFPGTVALDDVSFQVRKGKVNVVIGENGAGKSTLMKILAGVERPTSGRILLDNQEIHLHSPLDATRLGIGIIYQELNLCANLSVTDNIYLACELVHNGLINQKLEKQQAQQLIKRLEQNIDPNELVGDLRIGQQQIVEIAKALAQDVRILIMDEPTSALSAAEVEVLFRIIRELKSHGVAIIYISHKLEELLQIGDYITVLRDGHKVAEAEAEKVNVSWLIEKMVGRNPAAFFTRAERKLGEVLLKVEDLTLPRLGGGYVLDHVSFELREGEILGFYGLMGAGRSDLVDCLAGARPQATGKIWLNGEPVSSHNVAERIEDGFVLVPEDRQRYGLVQTLSVMDNMLLASLKKYLQGTFLARKKEKAVSQQQVAELSIRVASVQQPITSLSGGNQQKVVVAKGLLTHPKVLLLDEPTRGIDVGAKSEIFEIMSRLAAQKYAVIFISSELKEILAMSDRIMVMSKGAITGEFTHQEATEEKLVAASAIGHGPSNGGNRNGTGK</sequence>
<dbReference type="PROSITE" id="PS00211">
    <property type="entry name" value="ABC_TRANSPORTER_1"/>
    <property type="match status" value="1"/>
</dbReference>
<dbReference type="Gene3D" id="3.40.50.300">
    <property type="entry name" value="P-loop containing nucleotide triphosphate hydrolases"/>
    <property type="match status" value="2"/>
</dbReference>
<dbReference type="Proteomes" id="UP000050417">
    <property type="component" value="Unassembled WGS sequence"/>
</dbReference>
<dbReference type="PANTHER" id="PTHR43790:SF3">
    <property type="entry name" value="D-ALLOSE IMPORT ATP-BINDING PROTEIN ALSA-RELATED"/>
    <property type="match status" value="1"/>
</dbReference>
<evidence type="ECO:0000256" key="1">
    <source>
        <dbReference type="ARBA" id="ARBA00004202"/>
    </source>
</evidence>
<keyword evidence="9" id="KW-0472">Membrane</keyword>
<dbReference type="CDD" id="cd03216">
    <property type="entry name" value="ABC_Carb_Monos_I"/>
    <property type="match status" value="1"/>
</dbReference>
<dbReference type="InterPro" id="IPR027417">
    <property type="entry name" value="P-loop_NTPase"/>
</dbReference>
<comment type="subcellular location">
    <subcellularLocation>
        <location evidence="1">Cell membrane</location>
        <topology evidence="1">Peripheral membrane protein</topology>
    </subcellularLocation>
</comment>
<dbReference type="SUPFAM" id="SSF52540">
    <property type="entry name" value="P-loop containing nucleoside triphosphate hydrolases"/>
    <property type="match status" value="2"/>
</dbReference>
<dbReference type="Pfam" id="PF00005">
    <property type="entry name" value="ABC_tran"/>
    <property type="match status" value="2"/>
</dbReference>
<evidence type="ECO:0000256" key="8">
    <source>
        <dbReference type="ARBA" id="ARBA00022967"/>
    </source>
</evidence>
<name>A0A0P6YA70_9CHLR</name>
<keyword evidence="12" id="KW-1185">Reference proteome</keyword>
<keyword evidence="6" id="KW-0547">Nucleotide-binding</keyword>
<proteinExistence type="predicted"/>
<dbReference type="PANTHER" id="PTHR43790">
    <property type="entry name" value="CARBOHYDRATE TRANSPORT ATP-BINDING PROTEIN MG119-RELATED"/>
    <property type="match status" value="1"/>
</dbReference>
<gene>
    <name evidence="11" type="ORF">ADN00_05625</name>
</gene>
<keyword evidence="3" id="KW-1003">Cell membrane</keyword>
<dbReference type="InterPro" id="IPR017871">
    <property type="entry name" value="ABC_transporter-like_CS"/>
</dbReference>
<keyword evidence="7 11" id="KW-0067">ATP-binding</keyword>
<feature type="domain" description="ABC transporter" evidence="10">
    <location>
        <begin position="273"/>
        <end position="515"/>
    </location>
</feature>
<dbReference type="AlphaFoldDB" id="A0A0P6YA70"/>
<evidence type="ECO:0000256" key="7">
    <source>
        <dbReference type="ARBA" id="ARBA00022840"/>
    </source>
</evidence>
<dbReference type="InterPro" id="IPR003593">
    <property type="entry name" value="AAA+_ATPase"/>
</dbReference>
<dbReference type="PROSITE" id="PS50893">
    <property type="entry name" value="ABC_TRANSPORTER_2"/>
    <property type="match status" value="2"/>
</dbReference>
<dbReference type="CDD" id="cd03215">
    <property type="entry name" value="ABC_Carb_Monos_II"/>
    <property type="match status" value="1"/>
</dbReference>
<evidence type="ECO:0000259" key="10">
    <source>
        <dbReference type="PROSITE" id="PS50893"/>
    </source>
</evidence>
<dbReference type="FunFam" id="3.40.50.300:FF:000127">
    <property type="entry name" value="Ribose import ATP-binding protein RbsA"/>
    <property type="match status" value="1"/>
</dbReference>
<evidence type="ECO:0000313" key="12">
    <source>
        <dbReference type="Proteomes" id="UP000050417"/>
    </source>
</evidence>
<dbReference type="EMBL" id="LGCL01000016">
    <property type="protein sequence ID" value="KPL78723.1"/>
    <property type="molecule type" value="Genomic_DNA"/>
</dbReference>
<keyword evidence="4" id="KW-0762">Sugar transport</keyword>
<comment type="caution">
    <text evidence="11">The sequence shown here is derived from an EMBL/GenBank/DDBJ whole genome shotgun (WGS) entry which is preliminary data.</text>
</comment>
<evidence type="ECO:0000256" key="4">
    <source>
        <dbReference type="ARBA" id="ARBA00022597"/>
    </source>
</evidence>
<feature type="domain" description="ABC transporter" evidence="10">
    <location>
        <begin position="21"/>
        <end position="256"/>
    </location>
</feature>
<reference evidence="11 12" key="1">
    <citation type="submission" date="2015-07" db="EMBL/GenBank/DDBJ databases">
        <title>Genome sequence of Ornatilinea apprima DSM 23815.</title>
        <authorList>
            <person name="Hemp J."/>
            <person name="Ward L.M."/>
            <person name="Pace L.A."/>
            <person name="Fischer W.W."/>
        </authorList>
    </citation>
    <scope>NUCLEOTIDE SEQUENCE [LARGE SCALE GENOMIC DNA]</scope>
    <source>
        <strain evidence="11 12">P3M-1</strain>
    </source>
</reference>
<evidence type="ECO:0000256" key="9">
    <source>
        <dbReference type="ARBA" id="ARBA00023136"/>
    </source>
</evidence>
<dbReference type="OrthoDB" id="9771863at2"/>